<keyword evidence="4 7" id="KW-0812">Transmembrane</keyword>
<evidence type="ECO:0000256" key="7">
    <source>
        <dbReference type="RuleBase" id="RU363032"/>
    </source>
</evidence>
<gene>
    <name evidence="9" type="ORF">MALL_0191</name>
</gene>
<evidence type="ECO:0000256" key="5">
    <source>
        <dbReference type="ARBA" id="ARBA00022989"/>
    </source>
</evidence>
<dbReference type="OrthoDB" id="398315at2"/>
<dbReference type="PANTHER" id="PTHR30465:SF0">
    <property type="entry name" value="OLIGOPEPTIDE TRANSPORT SYSTEM PERMEASE PROTEIN APPB"/>
    <property type="match status" value="1"/>
</dbReference>
<dbReference type="CDD" id="cd06261">
    <property type="entry name" value="TM_PBP2"/>
    <property type="match status" value="1"/>
</dbReference>
<evidence type="ECO:0000256" key="3">
    <source>
        <dbReference type="ARBA" id="ARBA00022475"/>
    </source>
</evidence>
<feature type="transmembrane region" description="Helical" evidence="7">
    <location>
        <begin position="164"/>
        <end position="188"/>
    </location>
</feature>
<feature type="domain" description="ABC transmembrane type-1" evidence="8">
    <location>
        <begin position="84"/>
        <end position="287"/>
    </location>
</feature>
<dbReference type="InterPro" id="IPR000515">
    <property type="entry name" value="MetI-like"/>
</dbReference>
<dbReference type="PROSITE" id="PS50928">
    <property type="entry name" value="ABC_TM1"/>
    <property type="match status" value="1"/>
</dbReference>
<feature type="transmembrane region" description="Helical" evidence="7">
    <location>
        <begin position="226"/>
        <end position="248"/>
    </location>
</feature>
<keyword evidence="6 7" id="KW-0472">Membrane</keyword>
<feature type="transmembrane region" description="Helical" evidence="7">
    <location>
        <begin position="85"/>
        <end position="105"/>
    </location>
</feature>
<evidence type="ECO:0000256" key="2">
    <source>
        <dbReference type="ARBA" id="ARBA00022448"/>
    </source>
</evidence>
<proteinExistence type="inferred from homology"/>
<dbReference type="SUPFAM" id="SSF161098">
    <property type="entry name" value="MetI-like"/>
    <property type="match status" value="1"/>
</dbReference>
<dbReference type="Pfam" id="PF00528">
    <property type="entry name" value="BPD_transp_1"/>
    <property type="match status" value="1"/>
</dbReference>
<dbReference type="EMBL" id="ADNC01000002">
    <property type="protein sequence ID" value="EFF41857.1"/>
    <property type="molecule type" value="Genomic_DNA"/>
</dbReference>
<dbReference type="GO" id="GO:0055085">
    <property type="term" value="P:transmembrane transport"/>
    <property type="evidence" value="ECO:0007669"/>
    <property type="project" value="InterPro"/>
</dbReference>
<evidence type="ECO:0000256" key="4">
    <source>
        <dbReference type="ARBA" id="ARBA00022692"/>
    </source>
</evidence>
<keyword evidence="2 7" id="KW-0813">Transport</keyword>
<dbReference type="PANTHER" id="PTHR30465">
    <property type="entry name" value="INNER MEMBRANE ABC TRANSPORTER"/>
    <property type="match status" value="1"/>
</dbReference>
<dbReference type="Proteomes" id="UP000004757">
    <property type="component" value="Unassembled WGS sequence"/>
</dbReference>
<keyword evidence="10" id="KW-1185">Reference proteome</keyword>
<dbReference type="RefSeq" id="WP_005683139.1">
    <property type="nucleotide sequence ID" value="NZ_ADNC01000002.1"/>
</dbReference>
<dbReference type="AlphaFoldDB" id="D4XV30"/>
<accession>D4XV30</accession>
<evidence type="ECO:0000313" key="9">
    <source>
        <dbReference type="EMBL" id="EFF41857.1"/>
    </source>
</evidence>
<reference evidence="9 10" key="1">
    <citation type="submission" date="2010-03" db="EMBL/GenBank/DDBJ databases">
        <authorList>
            <person name="Glass J.I."/>
            <person name="Benders G.A."/>
            <person name="Durkin A.S."/>
            <person name="Farmerie W.G."/>
            <person name="Hlavinka K."/>
            <person name="Hostetler J."/>
            <person name="Jackson J."/>
            <person name="May M.A."/>
            <person name="Miller R.H."/>
            <person name="Paralanov V."/>
            <person name="Radune D."/>
            <person name="Szczypinski B."/>
            <person name="Brown D.R."/>
        </authorList>
    </citation>
    <scope>NUCLEOTIDE SEQUENCE [LARGE SCALE GENOMIC DNA]</scope>
    <source>
        <strain evidence="9 10">A21JP2</strain>
    </source>
</reference>
<dbReference type="GO" id="GO:0005886">
    <property type="term" value="C:plasma membrane"/>
    <property type="evidence" value="ECO:0007669"/>
    <property type="project" value="UniProtKB-SubCell"/>
</dbReference>
<keyword evidence="5 7" id="KW-1133">Transmembrane helix</keyword>
<feature type="transmembrane region" description="Helical" evidence="7">
    <location>
        <begin position="117"/>
        <end position="144"/>
    </location>
</feature>
<dbReference type="STRING" id="747682.MALL_0191"/>
<evidence type="ECO:0000256" key="1">
    <source>
        <dbReference type="ARBA" id="ARBA00004651"/>
    </source>
</evidence>
<evidence type="ECO:0000256" key="6">
    <source>
        <dbReference type="ARBA" id="ARBA00023136"/>
    </source>
</evidence>
<keyword evidence="3" id="KW-1003">Cell membrane</keyword>
<dbReference type="eggNOG" id="COG0601">
    <property type="taxonomic scope" value="Bacteria"/>
</dbReference>
<evidence type="ECO:0000313" key="10">
    <source>
        <dbReference type="Proteomes" id="UP000004757"/>
    </source>
</evidence>
<protein>
    <submittedName>
        <fullName evidence="9">ABC transporter, permease protein</fullName>
    </submittedName>
</protein>
<dbReference type="InterPro" id="IPR035906">
    <property type="entry name" value="MetI-like_sf"/>
</dbReference>
<dbReference type="Gene3D" id="1.10.3720.10">
    <property type="entry name" value="MetI-like"/>
    <property type="match status" value="1"/>
</dbReference>
<evidence type="ECO:0000259" key="8">
    <source>
        <dbReference type="PROSITE" id="PS50928"/>
    </source>
</evidence>
<comment type="similarity">
    <text evidence="7">Belongs to the binding-protein-dependent transport system permease family.</text>
</comment>
<feature type="transmembrane region" description="Helical" evidence="7">
    <location>
        <begin position="268"/>
        <end position="286"/>
    </location>
</feature>
<sequence>MTILNYFFKKIILLLLTTLIIISISYFLVAIFIPKSFFNNEQKSIFFAYINYIKDIFVFNFGTIFDPSINGSFYSIPHLYFNYFKWSFLIIIFSFVLGIIIGYFLGLILSYKYKKNIVLLLNVLTFSFSAIPIFVLAPIFINLAEINNIPTVFIPEHLLSLKETFYSLFIPILILLLGTIATFSSLTFSTIAQLHKSEFIIYLRGLGMNGFQIFYKGILRNSWSKLISFLVPIFVSLITFSLIIERIFQIPGQSTILNIVFDKGETNIIMFLILFNSIIILTFQLISEIFQKYLLASDFSKKQHNYLKGFFTVKKLFKKEVNNE</sequence>
<organism evidence="9 10">
    <name type="scientific">Mycoplasmopsis alligatoris A21JP2</name>
    <dbReference type="NCBI Taxonomy" id="747682"/>
    <lineage>
        <taxon>Bacteria</taxon>
        <taxon>Bacillati</taxon>
        <taxon>Mycoplasmatota</taxon>
        <taxon>Mycoplasmoidales</taxon>
        <taxon>Metamycoplasmataceae</taxon>
        <taxon>Mycoplasmopsis</taxon>
    </lineage>
</organism>
<comment type="caution">
    <text evidence="9">The sequence shown here is derived from an EMBL/GenBank/DDBJ whole genome shotgun (WGS) entry which is preliminary data.</text>
</comment>
<comment type="subcellular location">
    <subcellularLocation>
        <location evidence="1 7">Cell membrane</location>
        <topology evidence="1 7">Multi-pass membrane protein</topology>
    </subcellularLocation>
</comment>
<name>D4XV30_9BACT</name>
<feature type="transmembrane region" description="Helical" evidence="7">
    <location>
        <begin position="12"/>
        <end position="33"/>
    </location>
</feature>